<proteinExistence type="predicted"/>
<feature type="transmembrane region" description="Helical" evidence="6">
    <location>
        <begin position="298"/>
        <end position="318"/>
    </location>
</feature>
<name>A0A0W8E949_9ZZZZ</name>
<keyword evidence="4 6" id="KW-1133">Transmembrane helix</keyword>
<feature type="transmembrane region" description="Helical" evidence="6">
    <location>
        <begin position="147"/>
        <end position="167"/>
    </location>
</feature>
<sequence>MPKLKLIRREKESAMARLVVPVLSIIMAFTCGWVFLAVSGYSAAVVFTKMFNGALGSPYAISETIVKAIPLMIAGLAISLAFKMKLWNIGAEGQIYMGAFAASGIALALGNGSPYILIPLMMIAGFAAGALWGLVPGILKAYWQVNETIITLMLNYIGIFWVDYLVFGPWKDPNSMGFPLTPIFSPAAQLPTWGDSRVHLGLLFAVIIAIVFYLLVQYTRWGYEVRVMGESSQAARYAGMSVSKNIILVMMISGGIAGIAGMIEVSGITHRLQQGVSPGYGYTAIIVAWLARLNPFAIILVAFLFGALIVGGFAVQMVGVSFSITQILQGMVLFFLLAGEIFLRYSLVLVREEAD</sequence>
<evidence type="ECO:0000313" key="7">
    <source>
        <dbReference type="EMBL" id="KUG05036.1"/>
    </source>
</evidence>
<feature type="transmembrane region" description="Helical" evidence="6">
    <location>
        <begin position="198"/>
        <end position="216"/>
    </location>
</feature>
<evidence type="ECO:0000256" key="1">
    <source>
        <dbReference type="ARBA" id="ARBA00004651"/>
    </source>
</evidence>
<feature type="transmembrane region" description="Helical" evidence="6">
    <location>
        <begin position="94"/>
        <end position="110"/>
    </location>
</feature>
<organism evidence="7">
    <name type="scientific">hydrocarbon metagenome</name>
    <dbReference type="NCBI Taxonomy" id="938273"/>
    <lineage>
        <taxon>unclassified sequences</taxon>
        <taxon>metagenomes</taxon>
        <taxon>ecological metagenomes</taxon>
    </lineage>
</organism>
<reference evidence="7" key="1">
    <citation type="journal article" date="2015" name="Proc. Natl. Acad. Sci. U.S.A.">
        <title>Networks of energetic and metabolic interactions define dynamics in microbial communities.</title>
        <authorList>
            <person name="Embree M."/>
            <person name="Liu J.K."/>
            <person name="Al-Bassam M.M."/>
            <person name="Zengler K."/>
        </authorList>
    </citation>
    <scope>NUCLEOTIDE SEQUENCE</scope>
</reference>
<feature type="transmembrane region" description="Helical" evidence="6">
    <location>
        <begin position="20"/>
        <end position="44"/>
    </location>
</feature>
<dbReference type="AlphaFoldDB" id="A0A0W8E949"/>
<feature type="transmembrane region" description="Helical" evidence="6">
    <location>
        <begin position="275"/>
        <end position="291"/>
    </location>
</feature>
<dbReference type="EMBL" id="LNQE01001831">
    <property type="protein sequence ID" value="KUG05036.1"/>
    <property type="molecule type" value="Genomic_DNA"/>
</dbReference>
<dbReference type="CDD" id="cd06580">
    <property type="entry name" value="TM_PBP1_transp_TpRbsC_like"/>
    <property type="match status" value="1"/>
</dbReference>
<evidence type="ECO:0000256" key="5">
    <source>
        <dbReference type="ARBA" id="ARBA00023136"/>
    </source>
</evidence>
<dbReference type="GO" id="GO:0005886">
    <property type="term" value="C:plasma membrane"/>
    <property type="evidence" value="ECO:0007669"/>
    <property type="project" value="UniProtKB-SubCell"/>
</dbReference>
<gene>
    <name evidence="7" type="ORF">ASZ90_017525</name>
</gene>
<evidence type="ECO:0000256" key="6">
    <source>
        <dbReference type="SAM" id="Phobius"/>
    </source>
</evidence>
<feature type="transmembrane region" description="Helical" evidence="6">
    <location>
        <begin position="246"/>
        <end position="263"/>
    </location>
</feature>
<dbReference type="PANTHER" id="PTHR47089">
    <property type="entry name" value="ABC TRANSPORTER, PERMEASE PROTEIN"/>
    <property type="match status" value="1"/>
</dbReference>
<protein>
    <submittedName>
        <fullName evidence="7">Nucleoside abc transporter, permease protein 1</fullName>
    </submittedName>
</protein>
<dbReference type="InterPro" id="IPR001851">
    <property type="entry name" value="ABC_transp_permease"/>
</dbReference>
<comment type="subcellular location">
    <subcellularLocation>
        <location evidence="1">Cell membrane</location>
        <topology evidence="1">Multi-pass membrane protein</topology>
    </subcellularLocation>
</comment>
<dbReference type="Pfam" id="PF02653">
    <property type="entry name" value="BPD_transp_2"/>
    <property type="match status" value="1"/>
</dbReference>
<comment type="caution">
    <text evidence="7">The sequence shown here is derived from an EMBL/GenBank/DDBJ whole genome shotgun (WGS) entry which is preliminary data.</text>
</comment>
<feature type="transmembrane region" description="Helical" evidence="6">
    <location>
        <begin position="64"/>
        <end position="82"/>
    </location>
</feature>
<evidence type="ECO:0000256" key="2">
    <source>
        <dbReference type="ARBA" id="ARBA00022475"/>
    </source>
</evidence>
<dbReference type="PANTHER" id="PTHR47089:SF1">
    <property type="entry name" value="GUANOSINE ABC TRANSPORTER PERMEASE PROTEIN NUPP"/>
    <property type="match status" value="1"/>
</dbReference>
<evidence type="ECO:0000256" key="4">
    <source>
        <dbReference type="ARBA" id="ARBA00022989"/>
    </source>
</evidence>
<dbReference type="GO" id="GO:0022857">
    <property type="term" value="F:transmembrane transporter activity"/>
    <property type="evidence" value="ECO:0007669"/>
    <property type="project" value="InterPro"/>
</dbReference>
<evidence type="ECO:0000256" key="3">
    <source>
        <dbReference type="ARBA" id="ARBA00022692"/>
    </source>
</evidence>
<keyword evidence="2" id="KW-1003">Cell membrane</keyword>
<keyword evidence="5 6" id="KW-0472">Membrane</keyword>
<feature type="transmembrane region" description="Helical" evidence="6">
    <location>
        <begin position="116"/>
        <end position="135"/>
    </location>
</feature>
<keyword evidence="3 6" id="KW-0812">Transmembrane</keyword>
<accession>A0A0W8E949</accession>
<feature type="transmembrane region" description="Helical" evidence="6">
    <location>
        <begin position="324"/>
        <end position="343"/>
    </location>
</feature>